<keyword evidence="2" id="KW-1185">Reference proteome</keyword>
<accession>A0A9P7SH66</accession>
<gene>
    <name evidence="1" type="ORF">E4U60_002353</name>
</gene>
<dbReference type="EMBL" id="SRPO01000203">
    <property type="protein sequence ID" value="KAG5936808.1"/>
    <property type="molecule type" value="Genomic_DNA"/>
</dbReference>
<dbReference type="AlphaFoldDB" id="A0A9P7SH66"/>
<proteinExistence type="predicted"/>
<evidence type="ECO:0000313" key="1">
    <source>
        <dbReference type="EMBL" id="KAG5936808.1"/>
    </source>
</evidence>
<dbReference type="OrthoDB" id="5427757at2759"/>
<dbReference type="Proteomes" id="UP000706124">
    <property type="component" value="Unassembled WGS sequence"/>
</dbReference>
<reference evidence="1 2" key="1">
    <citation type="journal article" date="2020" name="bioRxiv">
        <title>Whole genome comparisons of ergot fungi reveals the divergence and evolution of species within the genus Claviceps are the result of varying mechanisms driving genome evolution and host range expansion.</title>
        <authorList>
            <person name="Wyka S.A."/>
            <person name="Mondo S.J."/>
            <person name="Liu M."/>
            <person name="Dettman J."/>
            <person name="Nalam V."/>
            <person name="Broders K.D."/>
        </authorList>
    </citation>
    <scope>NUCLEOTIDE SEQUENCE [LARGE SCALE GENOMIC DNA]</scope>
    <source>
        <strain evidence="1 2">CCC 1485</strain>
    </source>
</reference>
<evidence type="ECO:0000313" key="2">
    <source>
        <dbReference type="Proteomes" id="UP000706124"/>
    </source>
</evidence>
<name>A0A9P7SH66_9HYPO</name>
<organism evidence="1 2">
    <name type="scientific">Claviceps pazoutovae</name>
    <dbReference type="NCBI Taxonomy" id="1649127"/>
    <lineage>
        <taxon>Eukaryota</taxon>
        <taxon>Fungi</taxon>
        <taxon>Dikarya</taxon>
        <taxon>Ascomycota</taxon>
        <taxon>Pezizomycotina</taxon>
        <taxon>Sordariomycetes</taxon>
        <taxon>Hypocreomycetidae</taxon>
        <taxon>Hypocreales</taxon>
        <taxon>Clavicipitaceae</taxon>
        <taxon>Claviceps</taxon>
    </lineage>
</organism>
<comment type="caution">
    <text evidence="1">The sequence shown here is derived from an EMBL/GenBank/DDBJ whole genome shotgun (WGS) entry which is preliminary data.</text>
</comment>
<sequence length="138" mass="15695">MLEESSADDTVLIDEYETASLRPTNLSSANQYMASLQRLTFNQKSGIDGAGTKRKPKAYRRNVVAADPDMRHAYPTTPLPFSLPRHPKNHERYSVVIDTFLTNQFLSMEEWLMILQEQEAQLLVPRGHKEHGNAVPAR</sequence>
<protein>
    <submittedName>
        <fullName evidence="1">Uncharacterized protein</fullName>
    </submittedName>
</protein>